<keyword evidence="1" id="KW-0472">Membrane</keyword>
<keyword evidence="1" id="KW-0812">Transmembrane</keyword>
<protein>
    <recommendedName>
        <fullName evidence="3">DUF304 domain-containing protein</fullName>
    </recommendedName>
</protein>
<gene>
    <name evidence="2" type="ORF">SDC9_71994</name>
</gene>
<keyword evidence="1" id="KW-1133">Transmembrane helix</keyword>
<feature type="transmembrane region" description="Helical" evidence="1">
    <location>
        <begin position="42"/>
        <end position="62"/>
    </location>
</feature>
<dbReference type="EMBL" id="VSSQ01004511">
    <property type="protein sequence ID" value="MPM25499.1"/>
    <property type="molecule type" value="Genomic_DNA"/>
</dbReference>
<proteinExistence type="predicted"/>
<evidence type="ECO:0000313" key="2">
    <source>
        <dbReference type="EMBL" id="MPM25499.1"/>
    </source>
</evidence>
<comment type="caution">
    <text evidence="2">The sequence shown here is derived from an EMBL/GenBank/DDBJ whole genome shotgun (WGS) entry which is preliminary data.</text>
</comment>
<dbReference type="AlphaFoldDB" id="A0A644YB15"/>
<organism evidence="2">
    <name type="scientific">bioreactor metagenome</name>
    <dbReference type="NCBI Taxonomy" id="1076179"/>
    <lineage>
        <taxon>unclassified sequences</taxon>
        <taxon>metagenomes</taxon>
        <taxon>ecological metagenomes</taxon>
    </lineage>
</organism>
<sequence>MEIYRELSQYNSSKLLWLWLAIIVLVMWLGKEVHSILAGKPSFTGVAYVVLFGGLLVWRYAVRYTYSLTNRQIIIISHFLWFSRTFTVDLSMIESYSGKYVRSIFKRNGIKRYVHRYSSGDSDPTRIIIFNHKGERQALLIRVGEKFADELSGLIPGKCQ</sequence>
<name>A0A644YB15_9ZZZZ</name>
<reference evidence="2" key="1">
    <citation type="submission" date="2019-08" db="EMBL/GenBank/DDBJ databases">
        <authorList>
            <person name="Kucharzyk K."/>
            <person name="Murdoch R.W."/>
            <person name="Higgins S."/>
            <person name="Loffler F."/>
        </authorList>
    </citation>
    <scope>NUCLEOTIDE SEQUENCE</scope>
</reference>
<accession>A0A644YB15</accession>
<feature type="transmembrane region" description="Helical" evidence="1">
    <location>
        <begin position="12"/>
        <end position="30"/>
    </location>
</feature>
<evidence type="ECO:0008006" key="3">
    <source>
        <dbReference type="Google" id="ProtNLM"/>
    </source>
</evidence>
<evidence type="ECO:0000256" key="1">
    <source>
        <dbReference type="SAM" id="Phobius"/>
    </source>
</evidence>